<evidence type="ECO:0000256" key="4">
    <source>
        <dbReference type="PIRSR" id="PIRSR001220-2"/>
    </source>
</evidence>
<dbReference type="GO" id="GO:0006528">
    <property type="term" value="P:asparagine metabolic process"/>
    <property type="evidence" value="ECO:0007669"/>
    <property type="project" value="InterPro"/>
</dbReference>
<dbReference type="InterPro" id="IPR020827">
    <property type="entry name" value="Asparaginase/glutaminase_AS1"/>
</dbReference>
<dbReference type="OrthoDB" id="9788068at2"/>
<dbReference type="InterPro" id="IPR036152">
    <property type="entry name" value="Asp/glu_Ase-like_sf"/>
</dbReference>
<gene>
    <name evidence="10" type="ORF">BAU07_25875</name>
</gene>
<comment type="similarity">
    <text evidence="1 7">Belongs to the asparaginase 1 family.</text>
</comment>
<protein>
    <submittedName>
        <fullName evidence="10">L-asparaginase</fullName>
    </submittedName>
</protein>
<dbReference type="AlphaFoldDB" id="A0A193GN46"/>
<dbReference type="InterPro" id="IPR037152">
    <property type="entry name" value="L-asparaginase_N_sf"/>
</dbReference>
<reference evidence="10 11" key="1">
    <citation type="submission" date="2016-06" db="EMBL/GenBank/DDBJ databases">
        <title>Complete genome sequences of Bordetella bronchialis and Bordetella flabilis.</title>
        <authorList>
            <person name="LiPuma J.J."/>
            <person name="Spilker T."/>
        </authorList>
    </citation>
    <scope>NUCLEOTIDE SEQUENCE [LARGE SCALE GENOMIC DNA]</scope>
    <source>
        <strain evidence="10 11">AU10664</strain>
    </source>
</reference>
<organism evidence="10 11">
    <name type="scientific">Bordetella flabilis</name>
    <dbReference type="NCBI Taxonomy" id="463014"/>
    <lineage>
        <taxon>Bacteria</taxon>
        <taxon>Pseudomonadati</taxon>
        <taxon>Pseudomonadota</taxon>
        <taxon>Betaproteobacteria</taxon>
        <taxon>Burkholderiales</taxon>
        <taxon>Alcaligenaceae</taxon>
        <taxon>Bordetella</taxon>
    </lineage>
</organism>
<dbReference type="InterPro" id="IPR040919">
    <property type="entry name" value="Asparaginase_C"/>
</dbReference>
<feature type="domain" description="Asparaginase/glutaminase C-terminal" evidence="9">
    <location>
        <begin position="228"/>
        <end position="337"/>
    </location>
</feature>
<dbReference type="InterPro" id="IPR027475">
    <property type="entry name" value="Asparaginase/glutaminase_AS2"/>
</dbReference>
<dbReference type="PROSITE" id="PS00917">
    <property type="entry name" value="ASN_GLN_ASE_2"/>
    <property type="match status" value="1"/>
</dbReference>
<evidence type="ECO:0000256" key="6">
    <source>
        <dbReference type="PROSITE-ProRule" id="PRU10100"/>
    </source>
</evidence>
<dbReference type="Pfam" id="PF00710">
    <property type="entry name" value="Asparaginase"/>
    <property type="match status" value="1"/>
</dbReference>
<dbReference type="PROSITE" id="PS51732">
    <property type="entry name" value="ASN_GLN_ASE_3"/>
    <property type="match status" value="1"/>
</dbReference>
<evidence type="ECO:0000259" key="9">
    <source>
        <dbReference type="Pfam" id="PF17763"/>
    </source>
</evidence>
<feature type="active site" evidence="5">
    <location>
        <position position="22"/>
    </location>
</feature>
<dbReference type="SMART" id="SM00870">
    <property type="entry name" value="Asparaginase"/>
    <property type="match status" value="1"/>
</dbReference>
<keyword evidence="2" id="KW-0378">Hydrolase</keyword>
<dbReference type="InterPro" id="IPR027474">
    <property type="entry name" value="L-asparaginase_N"/>
</dbReference>
<proteinExistence type="inferred from homology"/>
<dbReference type="FunFam" id="3.40.50.1170:FF:000001">
    <property type="entry name" value="L-asparaginase 2"/>
    <property type="match status" value="1"/>
</dbReference>
<dbReference type="GO" id="GO:0004067">
    <property type="term" value="F:asparaginase activity"/>
    <property type="evidence" value="ECO:0007669"/>
    <property type="project" value="UniProtKB-UniRule"/>
</dbReference>
<dbReference type="PANTHER" id="PTHR11707:SF28">
    <property type="entry name" value="60 KDA LYSOPHOSPHOLIPASE"/>
    <property type="match status" value="1"/>
</dbReference>
<dbReference type="NCBIfam" id="TIGR00520">
    <property type="entry name" value="asnASE_II"/>
    <property type="match status" value="1"/>
</dbReference>
<feature type="binding site" evidence="4">
    <location>
        <position position="68"/>
    </location>
    <ligand>
        <name>substrate</name>
    </ligand>
</feature>
<evidence type="ECO:0000259" key="8">
    <source>
        <dbReference type="Pfam" id="PF00710"/>
    </source>
</evidence>
<dbReference type="Gene3D" id="3.40.50.1170">
    <property type="entry name" value="L-asparaginase, N-terminal domain"/>
    <property type="match status" value="1"/>
</dbReference>
<dbReference type="PRINTS" id="PR00139">
    <property type="entry name" value="ASNGLNASE"/>
</dbReference>
<dbReference type="SFLD" id="SFLDS00057">
    <property type="entry name" value="Glutaminase/Asparaginase"/>
    <property type="match status" value="1"/>
</dbReference>
<dbReference type="Proteomes" id="UP000091926">
    <property type="component" value="Chromosome"/>
</dbReference>
<dbReference type="CDD" id="cd08964">
    <property type="entry name" value="L-asparaginase_II"/>
    <property type="match status" value="1"/>
</dbReference>
<dbReference type="SUPFAM" id="SSF53774">
    <property type="entry name" value="Glutaminase/Asparaginase"/>
    <property type="match status" value="1"/>
</dbReference>
<evidence type="ECO:0000256" key="2">
    <source>
        <dbReference type="ARBA" id="ARBA00022801"/>
    </source>
</evidence>
<evidence type="ECO:0000256" key="3">
    <source>
        <dbReference type="PIRSR" id="PIRSR001220-1"/>
    </source>
</evidence>
<evidence type="ECO:0000313" key="11">
    <source>
        <dbReference type="Proteomes" id="UP000091926"/>
    </source>
</evidence>
<dbReference type="PANTHER" id="PTHR11707">
    <property type="entry name" value="L-ASPARAGINASE"/>
    <property type="match status" value="1"/>
</dbReference>
<evidence type="ECO:0000256" key="5">
    <source>
        <dbReference type="PROSITE-ProRule" id="PRU10099"/>
    </source>
</evidence>
<dbReference type="InterPro" id="IPR027473">
    <property type="entry name" value="L-asparaginase_C"/>
</dbReference>
<feature type="active site" evidence="6">
    <location>
        <position position="101"/>
    </location>
</feature>
<dbReference type="RefSeq" id="WP_066665759.1">
    <property type="nucleotide sequence ID" value="NZ_CBCSCL010000002.1"/>
</dbReference>
<dbReference type="STRING" id="463014.BAU07_25875"/>
<dbReference type="Gene3D" id="3.40.50.40">
    <property type="match status" value="1"/>
</dbReference>
<feature type="binding site" evidence="4">
    <location>
        <begin position="101"/>
        <end position="102"/>
    </location>
    <ligand>
        <name>substrate</name>
    </ligand>
</feature>
<keyword evidence="11" id="KW-1185">Reference proteome</keyword>
<accession>A0A193GN46</accession>
<dbReference type="InterPro" id="IPR004550">
    <property type="entry name" value="AsnASE_II"/>
</dbReference>
<dbReference type="PIRSF" id="PIRSF001220">
    <property type="entry name" value="L-ASNase_gatD"/>
    <property type="match status" value="1"/>
</dbReference>
<sequence>MPEAERTASRLPRIAVLATGGTIAGTSTPGDGTSYAAGAFGIDQLLAAVPGLAAIATLQAEQIASVGSQDMRHDIWHALATRVAALCEDEQVDGIVITHGTDTIEETAYFLDLVIPPGKPLVLTGAMRPATALGADGPANLYAAVALAGHASARDRGALVLMNEHIHDALRVQKIAASGLAAFASPDRGIAGVMEGDMPLFYQPPRSHGGVWGARPRMPLAEPAQWPRVGVLHAHADMQADVAEFMAARYQGVVLAGVGNGNASAAAMRALADAAARGVAVVRASRTGRGYVGRGVEVDDDELGFIAAAALSPQKARVLLMLALMSTNDRATLQSWFDAQ</sequence>
<evidence type="ECO:0000256" key="7">
    <source>
        <dbReference type="RuleBase" id="RU004456"/>
    </source>
</evidence>
<feature type="active site" description="O-isoaspartyl threonine intermediate" evidence="3">
    <location>
        <position position="22"/>
    </location>
</feature>
<feature type="domain" description="L-asparaginase N-terminal" evidence="8">
    <location>
        <begin position="13"/>
        <end position="202"/>
    </location>
</feature>
<dbReference type="EMBL" id="CP016172">
    <property type="protein sequence ID" value="ANN80794.1"/>
    <property type="molecule type" value="Genomic_DNA"/>
</dbReference>
<evidence type="ECO:0000313" key="10">
    <source>
        <dbReference type="EMBL" id="ANN80794.1"/>
    </source>
</evidence>
<name>A0A193GN46_9BORD</name>
<evidence type="ECO:0000256" key="1">
    <source>
        <dbReference type="ARBA" id="ARBA00010518"/>
    </source>
</evidence>
<dbReference type="InterPro" id="IPR006034">
    <property type="entry name" value="Asparaginase/glutaminase-like"/>
</dbReference>
<dbReference type="KEGG" id="bfz:BAU07_25875"/>
<dbReference type="PIRSF" id="PIRSF500176">
    <property type="entry name" value="L_ASNase"/>
    <property type="match status" value="1"/>
</dbReference>
<dbReference type="PROSITE" id="PS00144">
    <property type="entry name" value="ASN_GLN_ASE_1"/>
    <property type="match status" value="1"/>
</dbReference>
<dbReference type="Pfam" id="PF17763">
    <property type="entry name" value="Asparaginase_C"/>
    <property type="match status" value="1"/>
</dbReference>